<reference evidence="5" key="1">
    <citation type="submission" date="2024-06" db="EMBL/GenBank/DDBJ databases">
        <title>Multi-omics analyses provide insights into the biosynthesis of the anticancer antibiotic pleurotin in Hohenbuehelia grisea.</title>
        <authorList>
            <person name="Weaver J.A."/>
            <person name="Alberti F."/>
        </authorList>
    </citation>
    <scope>NUCLEOTIDE SEQUENCE [LARGE SCALE GENOMIC DNA]</scope>
    <source>
        <strain evidence="5">T-177</strain>
    </source>
</reference>
<dbReference type="Gene3D" id="3.90.1300.10">
    <property type="entry name" value="Amidase signature (AS) domain"/>
    <property type="match status" value="3"/>
</dbReference>
<evidence type="ECO:0000256" key="2">
    <source>
        <dbReference type="ARBA" id="ARBA00022801"/>
    </source>
</evidence>
<feature type="domain" description="Amidase" evidence="3">
    <location>
        <begin position="54"/>
        <end position="418"/>
    </location>
</feature>
<proteinExistence type="inferred from homology"/>
<comment type="caution">
    <text evidence="4">The sequence shown here is derived from an EMBL/GenBank/DDBJ whole genome shotgun (WGS) entry which is preliminary data.</text>
</comment>
<dbReference type="Pfam" id="PF01425">
    <property type="entry name" value="Amidase"/>
    <property type="match status" value="1"/>
</dbReference>
<dbReference type="PANTHER" id="PTHR46072:SF10">
    <property type="entry name" value="ACETAMIDASE"/>
    <property type="match status" value="1"/>
</dbReference>
<sequence length="708" mass="74713">MDSSLASLVNAIADGRVDINDVRDTFLSNARAAHRQTNCVTHFNTTLSPSPGLASLLGVPVTVKDTYDLAGSPSSMGLSRNTFIVPPGHEAPIVRLLRDAGALIIAKTTVPTALLALHTSSKLLGHTTHPADPEFSPGASSGGGAALLAHGRPRSSLAAPSPAYGGAMIDIASDIGGSSRIPAHFCGLYSLKGSAGRFPSAAPSSFTPTDSGQTYHFGGNCTPLPGFDSIDIISAPMACSLDDLADFYERVVKMNPYKYDSSCIPLPWRAQDPPSKPLRWGIIWDDGETHSSQIPCRYAHLMTTGIVPLSPACARALSLAATALRTAGHQVVEFSPPCIPDGLAIANELAFEDGGAQIRDQLSPADRVSPGLQAVFDAIDSAAAPAISSNNHTNTLLDRVRRSLSRLNFLLRQPFCAADQALRLLCSMAFGVLSLFRPLPSEAESPSQPRHTPHQLAILGHRSLIAKRDAYRAAWHAAWADAKLDFVLTAVHPLPAFPIYAEGAHHRSGRDRELAVPGKKHGQPIENEASVGLGSAGLTFIFNLLDYTAGVVPVSSVDPILDAYPNDFLTSPSDRIDEPATSGSNNLPHVTVAASSLAISPPPPYPYRSMASLPPAAQSPHSVYFASGAARMAGMPLGVQVVGRRLEEERVLSAMKVLDLAVKEGSKSPNVQQPHVGGGKSGFNKAVAAAARSDKGHRRTRSTGHVFL</sequence>
<gene>
    <name evidence="4" type="ORF">HGRIS_006572</name>
</gene>
<evidence type="ECO:0000313" key="5">
    <source>
        <dbReference type="Proteomes" id="UP001556367"/>
    </source>
</evidence>
<keyword evidence="2" id="KW-0378">Hydrolase</keyword>
<comment type="similarity">
    <text evidence="1">Belongs to the amidase family.</text>
</comment>
<evidence type="ECO:0000259" key="3">
    <source>
        <dbReference type="Pfam" id="PF01425"/>
    </source>
</evidence>
<dbReference type="InterPro" id="IPR036928">
    <property type="entry name" value="AS_sf"/>
</dbReference>
<keyword evidence="5" id="KW-1185">Reference proteome</keyword>
<organism evidence="4 5">
    <name type="scientific">Hohenbuehelia grisea</name>
    <dbReference type="NCBI Taxonomy" id="104357"/>
    <lineage>
        <taxon>Eukaryota</taxon>
        <taxon>Fungi</taxon>
        <taxon>Dikarya</taxon>
        <taxon>Basidiomycota</taxon>
        <taxon>Agaricomycotina</taxon>
        <taxon>Agaricomycetes</taxon>
        <taxon>Agaricomycetidae</taxon>
        <taxon>Agaricales</taxon>
        <taxon>Pleurotineae</taxon>
        <taxon>Pleurotaceae</taxon>
        <taxon>Hohenbuehelia</taxon>
    </lineage>
</organism>
<dbReference type="PANTHER" id="PTHR46072">
    <property type="entry name" value="AMIDASE-RELATED-RELATED"/>
    <property type="match status" value="1"/>
</dbReference>
<accession>A0ABR3J9Q3</accession>
<evidence type="ECO:0000313" key="4">
    <source>
        <dbReference type="EMBL" id="KAL0952282.1"/>
    </source>
</evidence>
<dbReference type="InterPro" id="IPR023631">
    <property type="entry name" value="Amidase_dom"/>
</dbReference>
<name>A0ABR3J9Q3_9AGAR</name>
<dbReference type="EMBL" id="JASNQZ010000010">
    <property type="protein sequence ID" value="KAL0952282.1"/>
    <property type="molecule type" value="Genomic_DNA"/>
</dbReference>
<dbReference type="SUPFAM" id="SSF75304">
    <property type="entry name" value="Amidase signature (AS) enzymes"/>
    <property type="match status" value="1"/>
</dbReference>
<dbReference type="Proteomes" id="UP001556367">
    <property type="component" value="Unassembled WGS sequence"/>
</dbReference>
<evidence type="ECO:0000256" key="1">
    <source>
        <dbReference type="ARBA" id="ARBA00009199"/>
    </source>
</evidence>
<protein>
    <recommendedName>
        <fullName evidence="3">Amidase domain-containing protein</fullName>
    </recommendedName>
</protein>